<dbReference type="PANTHER" id="PTHR19288:SF93">
    <property type="entry name" value="FI11325P-RELATED"/>
    <property type="match status" value="1"/>
</dbReference>
<reference evidence="1" key="1">
    <citation type="submission" date="2021-02" db="EMBL/GenBank/DDBJ databases">
        <title>Genome sequence Cadophora malorum strain M34.</title>
        <authorList>
            <person name="Stefanovic E."/>
            <person name="Vu D."/>
            <person name="Scully C."/>
            <person name="Dijksterhuis J."/>
            <person name="Roader J."/>
            <person name="Houbraken J."/>
        </authorList>
    </citation>
    <scope>NUCLEOTIDE SEQUENCE</scope>
    <source>
        <strain evidence="1">M34</strain>
    </source>
</reference>
<dbReference type="Pfam" id="PF13344">
    <property type="entry name" value="Hydrolase_6"/>
    <property type="match status" value="1"/>
</dbReference>
<dbReference type="GO" id="GO:0016791">
    <property type="term" value="F:phosphatase activity"/>
    <property type="evidence" value="ECO:0007669"/>
    <property type="project" value="TreeGrafter"/>
</dbReference>
<dbReference type="Proteomes" id="UP000664132">
    <property type="component" value="Unassembled WGS sequence"/>
</dbReference>
<dbReference type="Pfam" id="PF13242">
    <property type="entry name" value="Hydrolase_like"/>
    <property type="match status" value="1"/>
</dbReference>
<dbReference type="SUPFAM" id="SSF56784">
    <property type="entry name" value="HAD-like"/>
    <property type="match status" value="1"/>
</dbReference>
<organism evidence="1 2">
    <name type="scientific">Cadophora malorum</name>
    <dbReference type="NCBI Taxonomy" id="108018"/>
    <lineage>
        <taxon>Eukaryota</taxon>
        <taxon>Fungi</taxon>
        <taxon>Dikarya</taxon>
        <taxon>Ascomycota</taxon>
        <taxon>Pezizomycotina</taxon>
        <taxon>Leotiomycetes</taxon>
        <taxon>Helotiales</taxon>
        <taxon>Ploettnerulaceae</taxon>
        <taxon>Cadophora</taxon>
    </lineage>
</organism>
<dbReference type="InterPro" id="IPR023214">
    <property type="entry name" value="HAD_sf"/>
</dbReference>
<dbReference type="InterPro" id="IPR006357">
    <property type="entry name" value="HAD-SF_hydro_IIA"/>
</dbReference>
<dbReference type="AlphaFoldDB" id="A0A8H7TD59"/>
<protein>
    <recommendedName>
        <fullName evidence="3">HAD-superfamily hydrolase</fullName>
    </recommendedName>
</protein>
<keyword evidence="2" id="KW-1185">Reference proteome</keyword>
<evidence type="ECO:0000313" key="1">
    <source>
        <dbReference type="EMBL" id="KAG4416661.1"/>
    </source>
</evidence>
<dbReference type="OrthoDB" id="270009at2759"/>
<sequence>MSGQKSPKLATTNTSSTSEKTQSAFTFVFDIDGVLLENKKALPGAKEAIKMLLGRKIPFVFLTNSGGMPEFRHTTLLAQRLGIPGLLSEHQLVQSHTPFKGLLERFADKNILALGMNSEKTPLWEKHTNGADLNPAIVRYGKPSETTFAWGERALHEWHTELNPQNAPPIRTIYMIGDDVNCDVYGAKNFKSRYDSEWKTILVETGVHEKGTKPEHEPDHIVPGVKEAVELVLNLEMQNDEPA</sequence>
<dbReference type="GO" id="GO:0005737">
    <property type="term" value="C:cytoplasm"/>
    <property type="evidence" value="ECO:0007669"/>
    <property type="project" value="TreeGrafter"/>
</dbReference>
<dbReference type="InterPro" id="IPR036412">
    <property type="entry name" value="HAD-like_sf"/>
</dbReference>
<name>A0A8H7TD59_9HELO</name>
<evidence type="ECO:0000313" key="2">
    <source>
        <dbReference type="Proteomes" id="UP000664132"/>
    </source>
</evidence>
<comment type="caution">
    <text evidence="1">The sequence shown here is derived from an EMBL/GenBank/DDBJ whole genome shotgun (WGS) entry which is preliminary data.</text>
</comment>
<dbReference type="PANTHER" id="PTHR19288">
    <property type="entry name" value="4-NITROPHENYLPHOSPHATASE-RELATED"/>
    <property type="match status" value="1"/>
</dbReference>
<accession>A0A8H7TD59</accession>
<dbReference type="EMBL" id="JAFJYH010000178">
    <property type="protein sequence ID" value="KAG4416661.1"/>
    <property type="molecule type" value="Genomic_DNA"/>
</dbReference>
<gene>
    <name evidence="1" type="ORF">IFR04_010179</name>
</gene>
<proteinExistence type="predicted"/>
<evidence type="ECO:0008006" key="3">
    <source>
        <dbReference type="Google" id="ProtNLM"/>
    </source>
</evidence>
<dbReference type="Gene3D" id="3.40.50.1000">
    <property type="entry name" value="HAD superfamily/HAD-like"/>
    <property type="match status" value="1"/>
</dbReference>